<dbReference type="Proteomes" id="UP001369815">
    <property type="component" value="Unassembled WGS sequence"/>
</dbReference>
<evidence type="ECO:0000313" key="3">
    <source>
        <dbReference type="Proteomes" id="UP001369815"/>
    </source>
</evidence>
<evidence type="ECO:0000256" key="1">
    <source>
        <dbReference type="SAM" id="MobiDB-lite"/>
    </source>
</evidence>
<gene>
    <name evidence="2" type="ORF">Daesc_003347</name>
</gene>
<proteinExistence type="predicted"/>
<keyword evidence="3" id="KW-1185">Reference proteome</keyword>
<dbReference type="AlphaFoldDB" id="A0AAX6MT78"/>
<feature type="region of interest" description="Disordered" evidence="1">
    <location>
        <begin position="1"/>
        <end position="76"/>
    </location>
</feature>
<sequence>MPWSISSSNKDQSTAEDISSAGTMSVSDSKSYESTFSRQHFHRASSSTHYTSPLRSTPPSPALRPTKPVNIDQKDETLLGIEPNYDEENQRFPFHETFGTRTNDAWLHYSSQPETLLFGQNDDFTFPRIQEAPISGKASSMRRDINLSIADTPPDYSLGAGTPISHGSFDSADKDLNDDDIDLEKAADDALSEWFGISLCRLIRPVRVIYAFEQVKGQCASILRDEGRYLQDDEFEATPKDVYDAGESSISNRAIQPLANNSNSSPSGGSIPSGESTSQSGSSSQNSLSVKGKNKKFRIQEGFSCPYRKRNPIRFNIHDHEKCANRSFPSMTELK</sequence>
<organism evidence="2 3">
    <name type="scientific">Daldinia eschscholtzii</name>
    <dbReference type="NCBI Taxonomy" id="292717"/>
    <lineage>
        <taxon>Eukaryota</taxon>
        <taxon>Fungi</taxon>
        <taxon>Dikarya</taxon>
        <taxon>Ascomycota</taxon>
        <taxon>Pezizomycotina</taxon>
        <taxon>Sordariomycetes</taxon>
        <taxon>Xylariomycetidae</taxon>
        <taxon>Xylariales</taxon>
        <taxon>Hypoxylaceae</taxon>
        <taxon>Daldinia</taxon>
    </lineage>
</organism>
<reference evidence="2 3" key="1">
    <citation type="journal article" date="2024" name="Front Chem Biol">
        <title>Unveiling the potential of Daldinia eschscholtzii MFLUCC 19-0629 through bioactivity and bioinformatics studies for enhanced sustainable agriculture production.</title>
        <authorList>
            <person name="Brooks S."/>
            <person name="Weaver J.A."/>
            <person name="Klomchit A."/>
            <person name="Alharthi S.A."/>
            <person name="Onlamun T."/>
            <person name="Nurani R."/>
            <person name="Vong T.K."/>
            <person name="Alberti F."/>
            <person name="Greco C."/>
        </authorList>
    </citation>
    <scope>NUCLEOTIDE SEQUENCE [LARGE SCALE GENOMIC DNA]</scope>
    <source>
        <strain evidence="2">MFLUCC 19-0629</strain>
    </source>
</reference>
<protein>
    <submittedName>
        <fullName evidence="2">Uncharacterized protein</fullName>
    </submittedName>
</protein>
<feature type="compositionally biased region" description="Polar residues" evidence="1">
    <location>
        <begin position="1"/>
        <end position="55"/>
    </location>
</feature>
<accession>A0AAX6MT78</accession>
<name>A0AAX6MT78_9PEZI</name>
<feature type="region of interest" description="Disordered" evidence="1">
    <location>
        <begin position="253"/>
        <end position="295"/>
    </location>
</feature>
<comment type="caution">
    <text evidence="2">The sequence shown here is derived from an EMBL/GenBank/DDBJ whole genome shotgun (WGS) entry which is preliminary data.</text>
</comment>
<evidence type="ECO:0000313" key="2">
    <source>
        <dbReference type="EMBL" id="KAK6955704.1"/>
    </source>
</evidence>
<dbReference type="EMBL" id="JBANMG010000003">
    <property type="protein sequence ID" value="KAK6955704.1"/>
    <property type="molecule type" value="Genomic_DNA"/>
</dbReference>
<feature type="compositionally biased region" description="Low complexity" evidence="1">
    <location>
        <begin position="260"/>
        <end position="291"/>
    </location>
</feature>